<evidence type="ECO:0000313" key="1">
    <source>
        <dbReference type="EMBL" id="CAF1086868.1"/>
    </source>
</evidence>
<evidence type="ECO:0000313" key="4">
    <source>
        <dbReference type="EMBL" id="CAF4238735.1"/>
    </source>
</evidence>
<dbReference type="EMBL" id="CAJNOK010009335">
    <property type="protein sequence ID" value="CAF1086868.1"/>
    <property type="molecule type" value="Genomic_DNA"/>
</dbReference>
<gene>
    <name evidence="2" type="ORF">GPM918_LOCUS31363</name>
    <name evidence="1" type="ORF">OVA965_LOCUS18641</name>
    <name evidence="4" type="ORF">SRO942_LOCUS32003</name>
    <name evidence="3" type="ORF">TMI583_LOCUS18653</name>
</gene>
<sequence length="159" mass="18625">MCWAHMIRKCREHRAMVPREKWSIVERDILTIQLSFGDHVFDKVTTLLLAKWRTDSDFAAFSDYFEKQWLNDLKFWYEGTALGVPSTNNGLESSWLYAGRLITIPMMCSFKTDLKTYICKHAVGIMMHFGFYVVSDSEKLDDLGKRRRRPKKATSALCR</sequence>
<evidence type="ECO:0000313" key="3">
    <source>
        <dbReference type="EMBL" id="CAF3849208.1"/>
    </source>
</evidence>
<protein>
    <submittedName>
        <fullName evidence="2">Uncharacterized protein</fullName>
    </submittedName>
</protein>
<keyword evidence="5" id="KW-1185">Reference proteome</keyword>
<dbReference type="Proteomes" id="UP000677228">
    <property type="component" value="Unassembled WGS sequence"/>
</dbReference>
<organism evidence="2 5">
    <name type="scientific">Didymodactylos carnosus</name>
    <dbReference type="NCBI Taxonomy" id="1234261"/>
    <lineage>
        <taxon>Eukaryota</taxon>
        <taxon>Metazoa</taxon>
        <taxon>Spiralia</taxon>
        <taxon>Gnathifera</taxon>
        <taxon>Rotifera</taxon>
        <taxon>Eurotatoria</taxon>
        <taxon>Bdelloidea</taxon>
        <taxon>Philodinida</taxon>
        <taxon>Philodinidae</taxon>
        <taxon>Didymodactylos</taxon>
    </lineage>
</organism>
<dbReference type="Proteomes" id="UP000682733">
    <property type="component" value="Unassembled WGS sequence"/>
</dbReference>
<dbReference type="Proteomes" id="UP000663829">
    <property type="component" value="Unassembled WGS sequence"/>
</dbReference>
<evidence type="ECO:0000313" key="2">
    <source>
        <dbReference type="EMBL" id="CAF1360679.1"/>
    </source>
</evidence>
<dbReference type="EMBL" id="CAJNOQ010015397">
    <property type="protein sequence ID" value="CAF1360679.1"/>
    <property type="molecule type" value="Genomic_DNA"/>
</dbReference>
<accession>A0A815HZQ6</accession>
<dbReference type="EMBL" id="CAJOBA010009352">
    <property type="protein sequence ID" value="CAF3849208.1"/>
    <property type="molecule type" value="Genomic_DNA"/>
</dbReference>
<dbReference type="Proteomes" id="UP000681722">
    <property type="component" value="Unassembled WGS sequence"/>
</dbReference>
<comment type="caution">
    <text evidence="2">The sequence shown here is derived from an EMBL/GenBank/DDBJ whole genome shotgun (WGS) entry which is preliminary data.</text>
</comment>
<name>A0A815HZQ6_9BILA</name>
<dbReference type="AlphaFoldDB" id="A0A815HZQ6"/>
<evidence type="ECO:0000313" key="5">
    <source>
        <dbReference type="Proteomes" id="UP000663829"/>
    </source>
</evidence>
<dbReference type="EMBL" id="CAJOBC010069851">
    <property type="protein sequence ID" value="CAF4238735.1"/>
    <property type="molecule type" value="Genomic_DNA"/>
</dbReference>
<reference evidence="2" key="1">
    <citation type="submission" date="2021-02" db="EMBL/GenBank/DDBJ databases">
        <authorList>
            <person name="Nowell W R."/>
        </authorList>
    </citation>
    <scope>NUCLEOTIDE SEQUENCE</scope>
</reference>
<proteinExistence type="predicted"/>
<dbReference type="OrthoDB" id="119028at2759"/>